<accession>A0A428JD38</accession>
<gene>
    <name evidence="1" type="ORF">EI290_15030</name>
</gene>
<dbReference type="InterPro" id="IPR026350">
    <property type="entry name" value="GxxExxY"/>
</dbReference>
<dbReference type="Proteomes" id="UP000280066">
    <property type="component" value="Unassembled WGS sequence"/>
</dbReference>
<sequence length="45" mass="5133">MDVLWAVHQKLGHSFPALVHQRALLVELMQAGFAHQRKVQLPAYP</sequence>
<organism evidence="1 2">
    <name type="scientific">Hymenobacter metallilatus</name>
    <dbReference type="NCBI Taxonomy" id="2493666"/>
    <lineage>
        <taxon>Bacteria</taxon>
        <taxon>Pseudomonadati</taxon>
        <taxon>Bacteroidota</taxon>
        <taxon>Cytophagia</taxon>
        <taxon>Cytophagales</taxon>
        <taxon>Hymenobacteraceae</taxon>
        <taxon>Hymenobacter</taxon>
    </lineage>
</organism>
<protein>
    <submittedName>
        <fullName evidence="1">Uncharacterized protein</fullName>
    </submittedName>
</protein>
<dbReference type="Pfam" id="PF13366">
    <property type="entry name" value="PDDEXK_3"/>
    <property type="match status" value="1"/>
</dbReference>
<reference evidence="1 2" key="1">
    <citation type="submission" date="2018-12" db="EMBL/GenBank/DDBJ databases">
        <authorList>
            <person name="Feng G."/>
            <person name="Zhu H."/>
        </authorList>
    </citation>
    <scope>NUCLEOTIDE SEQUENCE [LARGE SCALE GENOMIC DNA]</scope>
    <source>
        <strain evidence="1 2">9PBR-2</strain>
    </source>
</reference>
<proteinExistence type="predicted"/>
<keyword evidence="2" id="KW-1185">Reference proteome</keyword>
<name>A0A428JD38_9BACT</name>
<dbReference type="AlphaFoldDB" id="A0A428JD38"/>
<evidence type="ECO:0000313" key="2">
    <source>
        <dbReference type="Proteomes" id="UP000280066"/>
    </source>
</evidence>
<dbReference type="EMBL" id="RWIS01000010">
    <property type="protein sequence ID" value="RSK30165.1"/>
    <property type="molecule type" value="Genomic_DNA"/>
</dbReference>
<evidence type="ECO:0000313" key="1">
    <source>
        <dbReference type="EMBL" id="RSK30165.1"/>
    </source>
</evidence>
<comment type="caution">
    <text evidence="1">The sequence shown here is derived from an EMBL/GenBank/DDBJ whole genome shotgun (WGS) entry which is preliminary data.</text>
</comment>